<dbReference type="InterPro" id="IPR050834">
    <property type="entry name" value="Glycosyltransf_2"/>
</dbReference>
<organism evidence="2 3">
    <name type="scientific">Devosia riboflavina</name>
    <dbReference type="NCBI Taxonomy" id="46914"/>
    <lineage>
        <taxon>Bacteria</taxon>
        <taxon>Pseudomonadati</taxon>
        <taxon>Pseudomonadota</taxon>
        <taxon>Alphaproteobacteria</taxon>
        <taxon>Hyphomicrobiales</taxon>
        <taxon>Devosiaceae</taxon>
        <taxon>Devosia</taxon>
    </lineage>
</organism>
<dbReference type="InterPro" id="IPR001173">
    <property type="entry name" value="Glyco_trans_2-like"/>
</dbReference>
<dbReference type="Gene3D" id="3.90.550.10">
    <property type="entry name" value="Spore Coat Polysaccharide Biosynthesis Protein SpsA, Chain A"/>
    <property type="match status" value="1"/>
</dbReference>
<sequence length="307" mass="33768">MTEKPIEAVICIPTFRRPDWLERTIGSVLAQEPDFGFALVVVDNDGAKSEGAARARQLLANSKIPSHIFIEPQQGNCHAINRAFGEAQVLFPEAEFFLMIDDDEEAMPGWLTAMVATAKKENADLVGGPVQRRFDVPVSKAIAQHPLFISIDGVTRQVDQLHGSGNCLTRRRVFDSMPRPPFDIRFNFLGGGDMEFFTRCKRAGFQTWWCEEAVIHEFVPAERVTAKFLARRSIRTGSINYVVDRTHMSPAAAVMKNVGSLGLGIVRGAAVLLRTGSLLGASHPLLLPVGRIMASLGILPTPYKASR</sequence>
<protein>
    <submittedName>
        <fullName evidence="2">Glycosyl transferase family A</fullName>
    </submittedName>
</protein>
<dbReference type="RefSeq" id="WP_035085608.1">
    <property type="nucleotide sequence ID" value="NZ_JQGC01000017.1"/>
</dbReference>
<dbReference type="PANTHER" id="PTHR43685">
    <property type="entry name" value="GLYCOSYLTRANSFERASE"/>
    <property type="match status" value="1"/>
</dbReference>
<proteinExistence type="predicted"/>
<dbReference type="GO" id="GO:0016740">
    <property type="term" value="F:transferase activity"/>
    <property type="evidence" value="ECO:0007669"/>
    <property type="project" value="UniProtKB-KW"/>
</dbReference>
<dbReference type="CDD" id="cd00761">
    <property type="entry name" value="Glyco_tranf_GTA_type"/>
    <property type="match status" value="1"/>
</dbReference>
<keyword evidence="2" id="KW-0808">Transferase</keyword>
<dbReference type="InterPro" id="IPR029044">
    <property type="entry name" value="Nucleotide-diphossugar_trans"/>
</dbReference>
<dbReference type="PANTHER" id="PTHR43685:SF11">
    <property type="entry name" value="GLYCOSYLTRANSFERASE TAGX-RELATED"/>
    <property type="match status" value="1"/>
</dbReference>
<reference evidence="2 3" key="1">
    <citation type="submission" date="2014-08" db="EMBL/GenBank/DDBJ databases">
        <authorList>
            <person name="Hassan Y.I."/>
            <person name="Lepp D."/>
            <person name="Zhou T."/>
        </authorList>
    </citation>
    <scope>NUCLEOTIDE SEQUENCE [LARGE SCALE GENOMIC DNA]</scope>
    <source>
        <strain evidence="2 3">IFO13584</strain>
    </source>
</reference>
<dbReference type="EMBL" id="JQGC01000017">
    <property type="protein sequence ID" value="KFL29956.1"/>
    <property type="molecule type" value="Genomic_DNA"/>
</dbReference>
<dbReference type="Proteomes" id="UP000028981">
    <property type="component" value="Unassembled WGS sequence"/>
</dbReference>
<evidence type="ECO:0000313" key="2">
    <source>
        <dbReference type="EMBL" id="KFL29956.1"/>
    </source>
</evidence>
<gene>
    <name evidence="2" type="ORF">JP75_17795</name>
</gene>
<keyword evidence="3" id="KW-1185">Reference proteome</keyword>
<feature type="domain" description="Glycosyltransferase 2-like" evidence="1">
    <location>
        <begin position="10"/>
        <end position="174"/>
    </location>
</feature>
<evidence type="ECO:0000259" key="1">
    <source>
        <dbReference type="Pfam" id="PF00535"/>
    </source>
</evidence>
<accession>A0A087LZA3</accession>
<dbReference type="Pfam" id="PF00535">
    <property type="entry name" value="Glycos_transf_2"/>
    <property type="match status" value="1"/>
</dbReference>
<dbReference type="AlphaFoldDB" id="A0A087LZA3"/>
<evidence type="ECO:0000313" key="3">
    <source>
        <dbReference type="Proteomes" id="UP000028981"/>
    </source>
</evidence>
<dbReference type="SUPFAM" id="SSF53448">
    <property type="entry name" value="Nucleotide-diphospho-sugar transferases"/>
    <property type="match status" value="1"/>
</dbReference>
<comment type="caution">
    <text evidence="2">The sequence shown here is derived from an EMBL/GenBank/DDBJ whole genome shotgun (WGS) entry which is preliminary data.</text>
</comment>
<dbReference type="STRING" id="46914.JP75_17795"/>
<name>A0A087LZA3_9HYPH</name>